<dbReference type="InterPro" id="IPR052905">
    <property type="entry name" value="LD-transpeptidase_YkuD-like"/>
</dbReference>
<dbReference type="InterPro" id="IPR045380">
    <property type="entry name" value="LD_TPept_scaffold_dom"/>
</dbReference>
<evidence type="ECO:0000256" key="2">
    <source>
        <dbReference type="ARBA" id="ARBA00005992"/>
    </source>
</evidence>
<reference evidence="10" key="1">
    <citation type="submission" date="2022-01" db="EMBL/GenBank/DDBJ databases">
        <authorList>
            <person name="Jo J.-H."/>
            <person name="Im W.-T."/>
        </authorList>
    </citation>
    <scope>NUCLEOTIDE SEQUENCE</scope>
    <source>
        <strain evidence="10">NA20</strain>
    </source>
</reference>
<dbReference type="InterPro" id="IPR005490">
    <property type="entry name" value="LD_TPept_cat_dom"/>
</dbReference>
<comment type="similarity">
    <text evidence="2">Belongs to the YkuD family.</text>
</comment>
<feature type="chain" id="PRO_5045488025" evidence="7">
    <location>
        <begin position="24"/>
        <end position="566"/>
    </location>
</feature>
<evidence type="ECO:0000256" key="4">
    <source>
        <dbReference type="ARBA" id="ARBA00022960"/>
    </source>
</evidence>
<sequence>MNKKVFSYSSVITLFVISCVVAACGEAKKPPEKEIVVSPEELHTKVTELIRSSIDYAVANDGRIDDSIKLELLAPLKQVYESTQFATSWNAGQQWQPVSDSMLELVRSAQFYGLFPEDYHSATLEAIYTKLVADTSDKTDKKDAVLWAKADLLLTDAFMHMVKDVKLGRLPQDSVSLRKDSVLVDEFYIQKLQSLLKQQESLASIIASLEPQHAGYKALKAGAKAFLDSADYQKVYTRVPSPKDPGFTAALEARMREGGYLTDSLPPDSLQMASAIKKFQLHTGITDDGKAGEGTVRMLNFTDKDRFVSLAINMDRYKMLPEQMPERYIWVNLPGFYMKLLNKDSLEITSKVICGKPITRTPLLNSSISNLVTYPQWTIPNSIIVKEILPALKKNTGYLAKKGYSLINSRGDEVSADSVDWSKYSKGIPFNVVQGSGDENALGILKFNFPNKYAVYLHDTNQRYLFARTGRALSHGCVRVQQWEELAYNIVRYDNDSDQYIDTPSPKEDSMSAWLQRKEKHSIGVKNRLPVFIRYFTADAKDGKVVFYDDIYGEDKYVRAKYFAGK</sequence>
<evidence type="ECO:0000256" key="3">
    <source>
        <dbReference type="ARBA" id="ARBA00022679"/>
    </source>
</evidence>
<keyword evidence="6" id="KW-0961">Cell wall biogenesis/degradation</keyword>
<gene>
    <name evidence="10" type="ORF">LZZ85_14855</name>
</gene>
<keyword evidence="7" id="KW-0732">Signal</keyword>
<dbReference type="Gene3D" id="2.40.440.10">
    <property type="entry name" value="L,D-transpeptidase catalytic domain-like"/>
    <property type="match status" value="1"/>
</dbReference>
<evidence type="ECO:0000259" key="9">
    <source>
        <dbReference type="Pfam" id="PF20142"/>
    </source>
</evidence>
<evidence type="ECO:0000256" key="7">
    <source>
        <dbReference type="SAM" id="SignalP"/>
    </source>
</evidence>
<evidence type="ECO:0000256" key="5">
    <source>
        <dbReference type="ARBA" id="ARBA00022984"/>
    </source>
</evidence>
<protein>
    <submittedName>
        <fullName evidence="10">L,D-transpeptidase family protein</fullName>
    </submittedName>
</protein>
<dbReference type="PANTHER" id="PTHR41533">
    <property type="entry name" value="L,D-TRANSPEPTIDASE HI_1667-RELATED"/>
    <property type="match status" value="1"/>
</dbReference>
<dbReference type="Pfam" id="PF20142">
    <property type="entry name" value="Scaffold"/>
    <property type="match status" value="1"/>
</dbReference>
<keyword evidence="5" id="KW-0573">Peptidoglycan synthesis</keyword>
<comment type="caution">
    <text evidence="10">The sequence shown here is derived from an EMBL/GenBank/DDBJ whole genome shotgun (WGS) entry which is preliminary data.</text>
</comment>
<evidence type="ECO:0000313" key="11">
    <source>
        <dbReference type="Proteomes" id="UP001165367"/>
    </source>
</evidence>
<keyword evidence="11" id="KW-1185">Reference proteome</keyword>
<feature type="signal peptide" evidence="7">
    <location>
        <begin position="1"/>
        <end position="23"/>
    </location>
</feature>
<feature type="domain" description="L,D-transpeptidase scaffold" evidence="9">
    <location>
        <begin position="76"/>
        <end position="221"/>
    </location>
</feature>
<dbReference type="Proteomes" id="UP001165367">
    <property type="component" value="Unassembled WGS sequence"/>
</dbReference>
<dbReference type="InterPro" id="IPR036365">
    <property type="entry name" value="PGBD-like_sf"/>
</dbReference>
<dbReference type="PANTHER" id="PTHR41533:SF2">
    <property type="entry name" value="BLR7131 PROTEIN"/>
    <property type="match status" value="1"/>
</dbReference>
<name>A0ABS9KTC6_9BACT</name>
<accession>A0ABS9KTC6</accession>
<dbReference type="EMBL" id="JAKLTR010000009">
    <property type="protein sequence ID" value="MCG2615578.1"/>
    <property type="molecule type" value="Genomic_DNA"/>
</dbReference>
<evidence type="ECO:0000256" key="6">
    <source>
        <dbReference type="ARBA" id="ARBA00023316"/>
    </source>
</evidence>
<evidence type="ECO:0000256" key="1">
    <source>
        <dbReference type="ARBA" id="ARBA00004752"/>
    </source>
</evidence>
<dbReference type="CDD" id="cd16913">
    <property type="entry name" value="YkuD_like"/>
    <property type="match status" value="1"/>
</dbReference>
<organism evidence="10 11">
    <name type="scientific">Terrimonas ginsenosidimutans</name>
    <dbReference type="NCBI Taxonomy" id="2908004"/>
    <lineage>
        <taxon>Bacteria</taxon>
        <taxon>Pseudomonadati</taxon>
        <taxon>Bacteroidota</taxon>
        <taxon>Chitinophagia</taxon>
        <taxon>Chitinophagales</taxon>
        <taxon>Chitinophagaceae</taxon>
        <taxon>Terrimonas</taxon>
    </lineage>
</organism>
<dbReference type="Pfam" id="PF03734">
    <property type="entry name" value="YkuD"/>
    <property type="match status" value="1"/>
</dbReference>
<comment type="pathway">
    <text evidence="1">Cell wall biogenesis; peptidoglycan biosynthesis.</text>
</comment>
<dbReference type="SUPFAM" id="SSF47090">
    <property type="entry name" value="PGBD-like"/>
    <property type="match status" value="1"/>
</dbReference>
<keyword evidence="3" id="KW-0808">Transferase</keyword>
<evidence type="ECO:0000313" key="10">
    <source>
        <dbReference type="EMBL" id="MCG2615578.1"/>
    </source>
</evidence>
<dbReference type="RefSeq" id="WP_237873482.1">
    <property type="nucleotide sequence ID" value="NZ_JAKLTR010000009.1"/>
</dbReference>
<dbReference type="PROSITE" id="PS51257">
    <property type="entry name" value="PROKAR_LIPOPROTEIN"/>
    <property type="match status" value="1"/>
</dbReference>
<dbReference type="InterPro" id="IPR038063">
    <property type="entry name" value="Transpep_catalytic_dom"/>
</dbReference>
<proteinExistence type="inferred from homology"/>
<feature type="domain" description="L,D-TPase catalytic" evidence="8">
    <location>
        <begin position="327"/>
        <end position="490"/>
    </location>
</feature>
<keyword evidence="4" id="KW-0133">Cell shape</keyword>
<evidence type="ECO:0000259" key="8">
    <source>
        <dbReference type="Pfam" id="PF03734"/>
    </source>
</evidence>
<dbReference type="SUPFAM" id="SSF141523">
    <property type="entry name" value="L,D-transpeptidase catalytic domain-like"/>
    <property type="match status" value="1"/>
</dbReference>